<proteinExistence type="predicted"/>
<dbReference type="RefSeq" id="WP_220197385.1">
    <property type="nucleotide sequence ID" value="NZ_BNJF01000003.1"/>
</dbReference>
<reference evidence="2" key="1">
    <citation type="submission" date="2020-10" db="EMBL/GenBank/DDBJ databases">
        <title>Taxonomic study of unclassified bacteria belonging to the class Ktedonobacteria.</title>
        <authorList>
            <person name="Yabe S."/>
            <person name="Wang C.M."/>
            <person name="Zheng Y."/>
            <person name="Sakai Y."/>
            <person name="Cavaletti L."/>
            <person name="Monciardini P."/>
            <person name="Donadio S."/>
        </authorList>
    </citation>
    <scope>NUCLEOTIDE SEQUENCE</scope>
    <source>
        <strain evidence="2">SOSP1-1</strain>
    </source>
</reference>
<dbReference type="EMBL" id="BNJF01000003">
    <property type="protein sequence ID" value="GHO48181.1"/>
    <property type="molecule type" value="Genomic_DNA"/>
</dbReference>
<organism evidence="2 3">
    <name type="scientific">Ktedonospora formicarum</name>
    <dbReference type="NCBI Taxonomy" id="2778364"/>
    <lineage>
        <taxon>Bacteria</taxon>
        <taxon>Bacillati</taxon>
        <taxon>Chloroflexota</taxon>
        <taxon>Ktedonobacteria</taxon>
        <taxon>Ktedonobacterales</taxon>
        <taxon>Ktedonobacteraceae</taxon>
        <taxon>Ktedonospora</taxon>
    </lineage>
</organism>
<dbReference type="InterPro" id="IPR050712">
    <property type="entry name" value="NAD(P)H-dep_reductase"/>
</dbReference>
<dbReference type="AlphaFoldDB" id="A0A8J3I697"/>
<evidence type="ECO:0000313" key="3">
    <source>
        <dbReference type="Proteomes" id="UP000612362"/>
    </source>
</evidence>
<protein>
    <submittedName>
        <fullName evidence="2">FMN reductase</fullName>
    </submittedName>
</protein>
<sequence length="184" mass="19877">MLIVAFTGSLREKSLNKGILREVREMLPEGVEFEVLAPEELPYYNMDLEANEPEAVSAFKARIRQADGALIVTPEFNGGMPGVLKNALDWVSRPRETSPLRGKPTIITGAGAGGGTASAQAQLRLALGRFGVNVLEQPVVHIVKAWEKFDADGNLQDEETRANLRALVLALIKAVEEQSAIATA</sequence>
<dbReference type="PANTHER" id="PTHR30543">
    <property type="entry name" value="CHROMATE REDUCTASE"/>
    <property type="match status" value="1"/>
</dbReference>
<evidence type="ECO:0000313" key="2">
    <source>
        <dbReference type="EMBL" id="GHO48181.1"/>
    </source>
</evidence>
<dbReference type="InterPro" id="IPR029039">
    <property type="entry name" value="Flavoprotein-like_sf"/>
</dbReference>
<dbReference type="GO" id="GO:0016491">
    <property type="term" value="F:oxidoreductase activity"/>
    <property type="evidence" value="ECO:0007669"/>
    <property type="project" value="InterPro"/>
</dbReference>
<dbReference type="InterPro" id="IPR005025">
    <property type="entry name" value="FMN_Rdtase-like_dom"/>
</dbReference>
<dbReference type="GO" id="GO:0005829">
    <property type="term" value="C:cytosol"/>
    <property type="evidence" value="ECO:0007669"/>
    <property type="project" value="TreeGrafter"/>
</dbReference>
<dbReference type="GO" id="GO:0010181">
    <property type="term" value="F:FMN binding"/>
    <property type="evidence" value="ECO:0007669"/>
    <property type="project" value="TreeGrafter"/>
</dbReference>
<feature type="domain" description="NADPH-dependent FMN reductase-like" evidence="1">
    <location>
        <begin position="1"/>
        <end position="146"/>
    </location>
</feature>
<dbReference type="Gene3D" id="3.40.50.360">
    <property type="match status" value="1"/>
</dbReference>
<gene>
    <name evidence="2" type="ORF">KSX_63440</name>
</gene>
<comment type="caution">
    <text evidence="2">The sequence shown here is derived from an EMBL/GenBank/DDBJ whole genome shotgun (WGS) entry which is preliminary data.</text>
</comment>
<dbReference type="Proteomes" id="UP000612362">
    <property type="component" value="Unassembled WGS sequence"/>
</dbReference>
<dbReference type="Pfam" id="PF03358">
    <property type="entry name" value="FMN_red"/>
    <property type="match status" value="1"/>
</dbReference>
<dbReference type="SUPFAM" id="SSF52218">
    <property type="entry name" value="Flavoproteins"/>
    <property type="match status" value="1"/>
</dbReference>
<name>A0A8J3I697_9CHLR</name>
<evidence type="ECO:0000259" key="1">
    <source>
        <dbReference type="Pfam" id="PF03358"/>
    </source>
</evidence>
<dbReference type="PANTHER" id="PTHR30543:SF21">
    <property type="entry name" value="NAD(P)H-DEPENDENT FMN REDUCTASE LOT6"/>
    <property type="match status" value="1"/>
</dbReference>
<accession>A0A8J3I697</accession>
<keyword evidence="3" id="KW-1185">Reference proteome</keyword>